<organism evidence="1">
    <name type="scientific">Pararge aegeria</name>
    <name type="common">speckled wood butterfly</name>
    <dbReference type="NCBI Taxonomy" id="116150"/>
    <lineage>
        <taxon>Eukaryota</taxon>
        <taxon>Metazoa</taxon>
        <taxon>Ecdysozoa</taxon>
        <taxon>Arthropoda</taxon>
        <taxon>Hexapoda</taxon>
        <taxon>Insecta</taxon>
        <taxon>Pterygota</taxon>
        <taxon>Neoptera</taxon>
        <taxon>Endopterygota</taxon>
        <taxon>Lepidoptera</taxon>
        <taxon>Glossata</taxon>
        <taxon>Ditrysia</taxon>
        <taxon>Papilionoidea</taxon>
        <taxon>Nymphalidae</taxon>
        <taxon>Satyrinae</taxon>
        <taxon>Satyrini</taxon>
        <taxon>Parargina</taxon>
        <taxon>Pararge</taxon>
    </lineage>
</organism>
<feature type="non-terminal residue" evidence="1">
    <location>
        <position position="83"/>
    </location>
</feature>
<proteinExistence type="predicted"/>
<name>S4P7I9_9NEOP</name>
<reference evidence="1" key="2">
    <citation type="submission" date="2013-05" db="EMBL/GenBank/DDBJ databases">
        <authorList>
            <person name="Carter J.-M."/>
            <person name="Baker S.C."/>
            <person name="Pink R."/>
            <person name="Carter D.R.F."/>
            <person name="Collins A."/>
            <person name="Tomlin J."/>
            <person name="Gibbs M."/>
            <person name="Breuker C.J."/>
        </authorList>
    </citation>
    <scope>NUCLEOTIDE SEQUENCE</scope>
    <source>
        <tissue evidence="1">Ovary</tissue>
    </source>
</reference>
<reference evidence="1" key="1">
    <citation type="journal article" date="2013" name="BMC Genomics">
        <title>Unscrambling butterfly oogenesis.</title>
        <authorList>
            <person name="Carter J.M."/>
            <person name="Baker S.C."/>
            <person name="Pink R."/>
            <person name="Carter D.R."/>
            <person name="Collins A."/>
            <person name="Tomlin J."/>
            <person name="Gibbs M."/>
            <person name="Breuker C.J."/>
        </authorList>
    </citation>
    <scope>NUCLEOTIDE SEQUENCE</scope>
    <source>
        <tissue evidence="1">Ovary</tissue>
    </source>
</reference>
<evidence type="ECO:0000313" key="1">
    <source>
        <dbReference type="EMBL" id="JAA86199.1"/>
    </source>
</evidence>
<accession>S4P7I9</accession>
<protein>
    <submittedName>
        <fullName evidence="1">Uncharacterized protein</fullName>
    </submittedName>
</protein>
<dbReference type="AlphaFoldDB" id="S4P7I9"/>
<dbReference type="EMBL" id="GAIX01006361">
    <property type="protein sequence ID" value="JAA86199.1"/>
    <property type="molecule type" value="Transcribed_RNA"/>
</dbReference>
<sequence>MKKKTQPFCKLHLKKKRNAFEKFLACTPFPIDQCKHTDVCEYALEDTKYLLVSFPIAFCMLCNERSIYAIQIYTRDHKKNVYV</sequence>